<reference evidence="2 3" key="1">
    <citation type="submission" date="2023-10" db="EMBL/GenBank/DDBJ databases">
        <title>Characterization of rhizosphere-enriched actinobacteria from wheat plants lab-grown on chernevaya soil.</title>
        <authorList>
            <person name="Tikhonova E.N."/>
            <person name="Konopkin A."/>
            <person name="Kravchenko I.K."/>
        </authorList>
    </citation>
    <scope>NUCLEOTIDE SEQUENCE [LARGE SCALE GENOMIC DNA]</scope>
    <source>
        <strain evidence="2 3">RR29</strain>
    </source>
</reference>
<organism evidence="2 3">
    <name type="scientific">Streptomyces prunicolor</name>
    <dbReference type="NCBI Taxonomy" id="67348"/>
    <lineage>
        <taxon>Bacteria</taxon>
        <taxon>Bacillati</taxon>
        <taxon>Actinomycetota</taxon>
        <taxon>Actinomycetes</taxon>
        <taxon>Kitasatosporales</taxon>
        <taxon>Streptomycetaceae</taxon>
        <taxon>Streptomyces</taxon>
    </lineage>
</organism>
<gene>
    <name evidence="2" type="ORF">R5A26_43695</name>
</gene>
<comment type="caution">
    <text evidence="2">The sequence shown here is derived from an EMBL/GenBank/DDBJ whole genome shotgun (WGS) entry which is preliminary data.</text>
</comment>
<dbReference type="InterPro" id="IPR032710">
    <property type="entry name" value="NTF2-like_dom_sf"/>
</dbReference>
<sequence>MVTEQQVSTWVEGYERAWSSNTKKDIAALFTLRAEYHEQPYETDWIGREAIVKGWRGRAQWQEGGWEFAWSLLAINGDTAAIQGTGRYKELGTFANLWTVTFDKNGKCSMFRMWNNQVADN</sequence>
<feature type="domain" description="SnoaL-like" evidence="1">
    <location>
        <begin position="11"/>
        <end position="94"/>
    </location>
</feature>
<name>A0ABU4FQF8_9ACTN</name>
<dbReference type="EMBL" id="JAWMAJ010000259">
    <property type="protein sequence ID" value="MDV7222853.1"/>
    <property type="molecule type" value="Genomic_DNA"/>
</dbReference>
<evidence type="ECO:0000259" key="1">
    <source>
        <dbReference type="Pfam" id="PF12680"/>
    </source>
</evidence>
<evidence type="ECO:0000313" key="2">
    <source>
        <dbReference type="EMBL" id="MDV7222853.1"/>
    </source>
</evidence>
<dbReference type="Gene3D" id="3.10.450.50">
    <property type="match status" value="1"/>
</dbReference>
<accession>A0ABU4FQF8</accession>
<dbReference type="Pfam" id="PF12680">
    <property type="entry name" value="SnoaL_2"/>
    <property type="match status" value="1"/>
</dbReference>
<dbReference type="InterPro" id="IPR037401">
    <property type="entry name" value="SnoaL-like"/>
</dbReference>
<dbReference type="Proteomes" id="UP001187346">
    <property type="component" value="Unassembled WGS sequence"/>
</dbReference>
<dbReference type="RefSeq" id="WP_317775537.1">
    <property type="nucleotide sequence ID" value="NZ_JAWMAJ010000259.1"/>
</dbReference>
<protein>
    <submittedName>
        <fullName evidence="2">Nuclear transport factor 2 family protein</fullName>
    </submittedName>
</protein>
<evidence type="ECO:0000313" key="3">
    <source>
        <dbReference type="Proteomes" id="UP001187346"/>
    </source>
</evidence>
<dbReference type="SUPFAM" id="SSF54427">
    <property type="entry name" value="NTF2-like"/>
    <property type="match status" value="1"/>
</dbReference>
<proteinExistence type="predicted"/>
<keyword evidence="3" id="KW-1185">Reference proteome</keyword>